<keyword evidence="3" id="KW-1185">Reference proteome</keyword>
<dbReference type="OrthoDB" id="1524821at2"/>
<dbReference type="RefSeq" id="WP_123128887.1">
    <property type="nucleotide sequence ID" value="NZ_RJJD01000021.1"/>
</dbReference>
<sequence>MKEIKKYDINLVKLGNKSHSYEFELDERFFELFEQELILGGNLKAEVVLHKSELLLQFDFQIKGTVRLICDRSLEEFEQPLEVEQTLLVRYGPEDLELDVNVLQVTPDTQYINIAQHLYDYIGLAVPMKKLHPRFVEEDSELEDDPEAEGLLIYSTGSDGDDEDGNDDDDEDGPVDPRFAALKKLK</sequence>
<dbReference type="InterPro" id="IPR003772">
    <property type="entry name" value="YceD"/>
</dbReference>
<feature type="region of interest" description="Disordered" evidence="1">
    <location>
        <begin position="137"/>
        <end position="186"/>
    </location>
</feature>
<feature type="compositionally biased region" description="Acidic residues" evidence="1">
    <location>
        <begin position="159"/>
        <end position="174"/>
    </location>
</feature>
<feature type="compositionally biased region" description="Acidic residues" evidence="1">
    <location>
        <begin position="138"/>
        <end position="148"/>
    </location>
</feature>
<protein>
    <submittedName>
        <fullName evidence="2">DUF177 domain-containing protein</fullName>
    </submittedName>
</protein>
<evidence type="ECO:0000313" key="3">
    <source>
        <dbReference type="Proteomes" id="UP000272117"/>
    </source>
</evidence>
<accession>A0A3M9MAD6</accession>
<evidence type="ECO:0000256" key="1">
    <source>
        <dbReference type="SAM" id="MobiDB-lite"/>
    </source>
</evidence>
<dbReference type="EMBL" id="RJJD01000021">
    <property type="protein sequence ID" value="RNI22529.1"/>
    <property type="molecule type" value="Genomic_DNA"/>
</dbReference>
<organism evidence="2 3">
    <name type="scientific">Rufibacter latericius</name>
    <dbReference type="NCBI Taxonomy" id="2487040"/>
    <lineage>
        <taxon>Bacteria</taxon>
        <taxon>Pseudomonadati</taxon>
        <taxon>Bacteroidota</taxon>
        <taxon>Cytophagia</taxon>
        <taxon>Cytophagales</taxon>
        <taxon>Hymenobacteraceae</taxon>
        <taxon>Rufibacter</taxon>
    </lineage>
</organism>
<dbReference type="AlphaFoldDB" id="A0A3M9MAD6"/>
<proteinExistence type="predicted"/>
<comment type="caution">
    <text evidence="2">The sequence shown here is derived from an EMBL/GenBank/DDBJ whole genome shotgun (WGS) entry which is preliminary data.</text>
</comment>
<evidence type="ECO:0000313" key="2">
    <source>
        <dbReference type="EMBL" id="RNI22529.1"/>
    </source>
</evidence>
<reference evidence="2 3" key="1">
    <citation type="submission" date="2018-11" db="EMBL/GenBank/DDBJ databases">
        <title>Rufibacter latericius sp. nov., isolated from water in Baiyang Lake.</title>
        <authorList>
            <person name="Yang Y."/>
        </authorList>
    </citation>
    <scope>NUCLEOTIDE SEQUENCE [LARGE SCALE GENOMIC DNA]</scope>
    <source>
        <strain evidence="2 3">R-22-1c-1</strain>
    </source>
</reference>
<dbReference type="Pfam" id="PF02620">
    <property type="entry name" value="YceD"/>
    <property type="match status" value="1"/>
</dbReference>
<dbReference type="Proteomes" id="UP000272117">
    <property type="component" value="Unassembled WGS sequence"/>
</dbReference>
<name>A0A3M9MAD6_9BACT</name>
<gene>
    <name evidence="2" type="ORF">EFB08_20740</name>
</gene>